<dbReference type="InterPro" id="IPR017927">
    <property type="entry name" value="FAD-bd_FR_type"/>
</dbReference>
<dbReference type="InterPro" id="IPR012165">
    <property type="entry name" value="Cyt_c3_hydrogenase_gsu"/>
</dbReference>
<dbReference type="Proteomes" id="UP000231267">
    <property type="component" value="Unassembled WGS sequence"/>
</dbReference>
<feature type="binding site" evidence="1">
    <location>
        <position position="254"/>
    </location>
    <ligand>
        <name>[2Fe-2S] cluster</name>
        <dbReference type="ChEBI" id="CHEBI:190135"/>
    </ligand>
</feature>
<dbReference type="InterPro" id="IPR050353">
    <property type="entry name" value="PyrK_electron_transfer"/>
</dbReference>
<dbReference type="GO" id="GO:0051537">
    <property type="term" value="F:2 iron, 2 sulfur cluster binding"/>
    <property type="evidence" value="ECO:0007669"/>
    <property type="project" value="UniProtKB-KW"/>
</dbReference>
<dbReference type="GO" id="GO:0050660">
    <property type="term" value="F:flavin adenine dinucleotide binding"/>
    <property type="evidence" value="ECO:0007669"/>
    <property type="project" value="InterPro"/>
</dbReference>
<dbReference type="GO" id="GO:0016491">
    <property type="term" value="F:oxidoreductase activity"/>
    <property type="evidence" value="ECO:0007669"/>
    <property type="project" value="InterPro"/>
</dbReference>
<dbReference type="SUPFAM" id="SSF52343">
    <property type="entry name" value="Ferredoxin reductase-like, C-terminal NADP-linked domain"/>
    <property type="match status" value="1"/>
</dbReference>
<comment type="cofactor">
    <cofactor evidence="1">
        <name>[2Fe-2S] cluster</name>
        <dbReference type="ChEBI" id="CHEBI:190135"/>
    </cofactor>
    <text evidence="1">Binds 1 [2Fe-2S] cluster per subunit.</text>
</comment>
<dbReference type="GO" id="GO:0006221">
    <property type="term" value="P:pyrimidine nucleotide biosynthetic process"/>
    <property type="evidence" value="ECO:0007669"/>
    <property type="project" value="InterPro"/>
</dbReference>
<dbReference type="AlphaFoldDB" id="A0A2J0LMD9"/>
<dbReference type="SUPFAM" id="SSF63380">
    <property type="entry name" value="Riboflavin synthase domain-like"/>
    <property type="match status" value="1"/>
</dbReference>
<evidence type="ECO:0000259" key="2">
    <source>
        <dbReference type="PROSITE" id="PS51384"/>
    </source>
</evidence>
<dbReference type="Pfam" id="PF10418">
    <property type="entry name" value="DHODB_Fe-S_bind"/>
    <property type="match status" value="1"/>
</dbReference>
<dbReference type="Gene3D" id="3.40.50.80">
    <property type="entry name" value="Nucleotide-binding domain of ferredoxin-NADP reductase (FNR) module"/>
    <property type="match status" value="1"/>
</dbReference>
<feature type="binding site" evidence="1">
    <location>
        <position position="243"/>
    </location>
    <ligand>
        <name>[2Fe-2S] cluster</name>
        <dbReference type="ChEBI" id="CHEBI:190135"/>
    </ligand>
</feature>
<organism evidence="3 4">
    <name type="scientific">Candidatus Taenaricola geysiri</name>
    <dbReference type="NCBI Taxonomy" id="1974752"/>
    <lineage>
        <taxon>Bacteria</taxon>
        <taxon>Pseudomonadati</taxon>
        <taxon>Candidatus Omnitrophota</taxon>
        <taxon>Candidatus Taenaricola</taxon>
    </lineage>
</organism>
<evidence type="ECO:0000313" key="3">
    <source>
        <dbReference type="EMBL" id="PIW66763.1"/>
    </source>
</evidence>
<keyword evidence="1" id="KW-0001">2Fe-2S</keyword>
<keyword evidence="1" id="KW-0411">Iron-sulfur</keyword>
<dbReference type="Gene3D" id="2.40.30.10">
    <property type="entry name" value="Translation factors"/>
    <property type="match status" value="1"/>
</dbReference>
<proteinExistence type="predicted"/>
<protein>
    <submittedName>
        <fullName evidence="3">Oxidoreductase</fullName>
    </submittedName>
</protein>
<dbReference type="PANTHER" id="PTHR43513">
    <property type="entry name" value="DIHYDROOROTATE DEHYDROGENASE B (NAD(+)), ELECTRON TRANSFER SUBUNIT"/>
    <property type="match status" value="1"/>
</dbReference>
<dbReference type="PANTHER" id="PTHR43513:SF1">
    <property type="entry name" value="ANAEROBIC SULFITE REDUCTASE SUBUNIT B"/>
    <property type="match status" value="1"/>
</dbReference>
<dbReference type="InterPro" id="IPR008333">
    <property type="entry name" value="Cbr1-like_FAD-bd_dom"/>
</dbReference>
<feature type="binding site" evidence="1">
    <location>
        <position position="238"/>
    </location>
    <ligand>
        <name>[2Fe-2S] cluster</name>
        <dbReference type="ChEBI" id="CHEBI:190135"/>
    </ligand>
</feature>
<feature type="domain" description="FAD-binding FR-type" evidence="2">
    <location>
        <begin position="7"/>
        <end position="102"/>
    </location>
</feature>
<dbReference type="InterPro" id="IPR019480">
    <property type="entry name" value="Dihydroorotate_DH_Fe-S-bd"/>
</dbReference>
<name>A0A2J0LMD9_9BACT</name>
<dbReference type="InterPro" id="IPR039261">
    <property type="entry name" value="FNR_nucleotide-bd"/>
</dbReference>
<evidence type="ECO:0000256" key="1">
    <source>
        <dbReference type="PIRSR" id="PIRSR006816-2"/>
    </source>
</evidence>
<dbReference type="GO" id="GO:0046872">
    <property type="term" value="F:metal ion binding"/>
    <property type="evidence" value="ECO:0007669"/>
    <property type="project" value="UniProtKB-KW"/>
</dbReference>
<sequence length="273" mass="30669">MLMLNPYESQDAKVEDIITETSNIKTFALKLNEKMSFLTGQFVELGIKGLSEAPFTPSSSPYETDRMEVTIMKAGCLTEKFHDLKKSSTVTIRGPYGKGYPIEQMYGKEVLITGGGVGMAPLRSFLLTLLEQRDKFKRIILCYGSKSPQDIVYKDQFADWMKNPALEIYRSVDKADSSWNETKGVVTVLLDKVKVNLKNSVAVVCGPPIMMKFATMKLINLGHKDENIYLSMEKNMSCGLGKCGHCGIGKYYVCQDGPVFTYDQIKNNQEIWD</sequence>
<dbReference type="EMBL" id="PFGP01000030">
    <property type="protein sequence ID" value="PIW66763.1"/>
    <property type="molecule type" value="Genomic_DNA"/>
</dbReference>
<comment type="caution">
    <text evidence="3">The sequence shown here is derived from an EMBL/GenBank/DDBJ whole genome shotgun (WGS) entry which is preliminary data.</text>
</comment>
<dbReference type="CDD" id="cd06221">
    <property type="entry name" value="sulfite_reductase_like"/>
    <property type="match status" value="1"/>
</dbReference>
<dbReference type="Pfam" id="PF00175">
    <property type="entry name" value="NAD_binding_1"/>
    <property type="match status" value="1"/>
</dbReference>
<evidence type="ECO:0000313" key="4">
    <source>
        <dbReference type="Proteomes" id="UP000231267"/>
    </source>
</evidence>
<accession>A0A2J0LMD9</accession>
<dbReference type="PIRSF" id="PIRSF006816">
    <property type="entry name" value="Cyc3_hyd_g"/>
    <property type="match status" value="1"/>
</dbReference>
<dbReference type="InterPro" id="IPR017938">
    <property type="entry name" value="Riboflavin_synthase-like_b-brl"/>
</dbReference>
<reference evidence="3 4" key="1">
    <citation type="submission" date="2017-09" db="EMBL/GenBank/DDBJ databases">
        <title>Depth-based differentiation of microbial function through sediment-hosted aquifers and enrichment of novel symbionts in the deep terrestrial subsurface.</title>
        <authorList>
            <person name="Probst A.J."/>
            <person name="Ladd B."/>
            <person name="Jarett J.K."/>
            <person name="Geller-Mcgrath D.E."/>
            <person name="Sieber C.M."/>
            <person name="Emerson J.B."/>
            <person name="Anantharaman K."/>
            <person name="Thomas B.C."/>
            <person name="Malmstrom R."/>
            <person name="Stieglmeier M."/>
            <person name="Klingl A."/>
            <person name="Woyke T."/>
            <person name="Ryan C.M."/>
            <person name="Banfield J.F."/>
        </authorList>
    </citation>
    <scope>NUCLEOTIDE SEQUENCE [LARGE SCALE GENOMIC DNA]</scope>
    <source>
        <strain evidence="3">CG12_big_fil_rev_8_21_14_0_65_43_15</strain>
    </source>
</reference>
<feature type="binding site" evidence="1">
    <location>
        <position position="246"/>
    </location>
    <ligand>
        <name>[2Fe-2S] cluster</name>
        <dbReference type="ChEBI" id="CHEBI:190135"/>
    </ligand>
</feature>
<dbReference type="PRINTS" id="PR00410">
    <property type="entry name" value="PHEHYDRXLASE"/>
</dbReference>
<dbReference type="PROSITE" id="PS51384">
    <property type="entry name" value="FAD_FR"/>
    <property type="match status" value="1"/>
</dbReference>
<dbReference type="Pfam" id="PF00970">
    <property type="entry name" value="FAD_binding_6"/>
    <property type="match status" value="1"/>
</dbReference>
<dbReference type="InterPro" id="IPR001433">
    <property type="entry name" value="OxRdtase_FAD/NAD-bd"/>
</dbReference>
<keyword evidence="1" id="KW-0408">Iron</keyword>
<keyword evidence="1" id="KW-0479">Metal-binding</keyword>
<gene>
    <name evidence="3" type="ORF">COW11_01560</name>
</gene>